<evidence type="ECO:0000256" key="7">
    <source>
        <dbReference type="ARBA" id="ARBA00039386"/>
    </source>
</evidence>
<evidence type="ECO:0000256" key="1">
    <source>
        <dbReference type="ARBA" id="ARBA00022448"/>
    </source>
</evidence>
<dbReference type="AlphaFoldDB" id="A0A0F9VKN4"/>
<keyword evidence="1" id="KW-0813">Transport</keyword>
<evidence type="ECO:0000259" key="9">
    <source>
        <dbReference type="Pfam" id="PF04324"/>
    </source>
</evidence>
<evidence type="ECO:0000256" key="5">
    <source>
        <dbReference type="ARBA" id="ARBA00023004"/>
    </source>
</evidence>
<keyword evidence="6" id="KW-0411">Iron-sulfur</keyword>
<dbReference type="GO" id="GO:0046872">
    <property type="term" value="F:metal ion binding"/>
    <property type="evidence" value="ECO:0007669"/>
    <property type="project" value="UniProtKB-KW"/>
</dbReference>
<evidence type="ECO:0000256" key="4">
    <source>
        <dbReference type="ARBA" id="ARBA00022982"/>
    </source>
</evidence>
<sequence>MYVCVCKGVTDHQIRQHVSDGARSWREVREATGCATQCGKCACYAKAITRDALCEARQEADMGLAYAV</sequence>
<evidence type="ECO:0000256" key="3">
    <source>
        <dbReference type="ARBA" id="ARBA00022723"/>
    </source>
</evidence>
<dbReference type="InterPro" id="IPR052371">
    <property type="entry name" value="BFD-associated_ferredoxin"/>
</dbReference>
<evidence type="ECO:0000313" key="10">
    <source>
        <dbReference type="EMBL" id="KKO05676.1"/>
    </source>
</evidence>
<reference evidence="10" key="1">
    <citation type="journal article" date="2015" name="Nature">
        <title>Complex archaea that bridge the gap between prokaryotes and eukaryotes.</title>
        <authorList>
            <person name="Spang A."/>
            <person name="Saw J.H."/>
            <person name="Jorgensen S.L."/>
            <person name="Zaremba-Niedzwiedzka K."/>
            <person name="Martijn J."/>
            <person name="Lind A.E."/>
            <person name="van Eijk R."/>
            <person name="Schleper C."/>
            <person name="Guy L."/>
            <person name="Ettema T.J."/>
        </authorList>
    </citation>
    <scope>NUCLEOTIDE SEQUENCE</scope>
</reference>
<dbReference type="PANTHER" id="PTHR37424:SF1">
    <property type="entry name" value="BACTERIOFERRITIN-ASSOCIATED FERREDOXIN"/>
    <property type="match status" value="1"/>
</dbReference>
<comment type="caution">
    <text evidence="10">The sequence shown here is derived from an EMBL/GenBank/DDBJ whole genome shotgun (WGS) entry which is preliminary data.</text>
</comment>
<name>A0A0F9VKN4_9ZZZZ</name>
<dbReference type="InterPro" id="IPR007419">
    <property type="entry name" value="BFD-like_2Fe2S-bd_dom"/>
</dbReference>
<evidence type="ECO:0000256" key="2">
    <source>
        <dbReference type="ARBA" id="ARBA00022714"/>
    </source>
</evidence>
<comment type="similarity">
    <text evidence="8">Belongs to the Bfd family.</text>
</comment>
<accession>A0A0F9VKN4</accession>
<evidence type="ECO:0000256" key="8">
    <source>
        <dbReference type="ARBA" id="ARBA00046332"/>
    </source>
</evidence>
<keyword evidence="2" id="KW-0001">2Fe-2S</keyword>
<proteinExistence type="inferred from homology"/>
<feature type="domain" description="BFD-like [2Fe-2S]-binding" evidence="9">
    <location>
        <begin position="2"/>
        <end position="48"/>
    </location>
</feature>
<dbReference type="EMBL" id="LAZR01000018">
    <property type="protein sequence ID" value="KKO05676.1"/>
    <property type="molecule type" value="Genomic_DNA"/>
</dbReference>
<organism evidence="10">
    <name type="scientific">marine sediment metagenome</name>
    <dbReference type="NCBI Taxonomy" id="412755"/>
    <lineage>
        <taxon>unclassified sequences</taxon>
        <taxon>metagenomes</taxon>
        <taxon>ecological metagenomes</taxon>
    </lineage>
</organism>
<evidence type="ECO:0000256" key="6">
    <source>
        <dbReference type="ARBA" id="ARBA00023014"/>
    </source>
</evidence>
<dbReference type="InterPro" id="IPR041854">
    <property type="entry name" value="BFD-like_2Fe2S-bd_dom_sf"/>
</dbReference>
<keyword evidence="4" id="KW-0249">Electron transport</keyword>
<dbReference type="Pfam" id="PF04324">
    <property type="entry name" value="Fer2_BFD"/>
    <property type="match status" value="1"/>
</dbReference>
<keyword evidence="3" id="KW-0479">Metal-binding</keyword>
<gene>
    <name evidence="10" type="ORF">LCGC14_0073160</name>
</gene>
<protein>
    <recommendedName>
        <fullName evidence="7">Bacterioferritin-associated ferredoxin</fullName>
    </recommendedName>
</protein>
<dbReference type="Gene3D" id="1.10.10.1100">
    <property type="entry name" value="BFD-like [2Fe-2S]-binding domain"/>
    <property type="match status" value="1"/>
</dbReference>
<dbReference type="GO" id="GO:0051537">
    <property type="term" value="F:2 iron, 2 sulfur cluster binding"/>
    <property type="evidence" value="ECO:0007669"/>
    <property type="project" value="UniProtKB-KW"/>
</dbReference>
<keyword evidence="5" id="KW-0408">Iron</keyword>
<dbReference type="PANTHER" id="PTHR37424">
    <property type="entry name" value="BACTERIOFERRITIN-ASSOCIATED FERREDOXIN"/>
    <property type="match status" value="1"/>
</dbReference>